<keyword evidence="3" id="KW-1185">Reference proteome</keyword>
<dbReference type="PANTHER" id="PTHR33442">
    <property type="entry name" value="TRANS-3-HYDROXY-L-PROLINE DEHYDRATASE"/>
    <property type="match status" value="1"/>
</dbReference>
<dbReference type="PIRSF" id="PIRSF029792">
    <property type="entry name" value="Pro_racemase"/>
    <property type="match status" value="1"/>
</dbReference>
<accession>A0AAX4NDJ6</accession>
<evidence type="ECO:0000256" key="1">
    <source>
        <dbReference type="ARBA" id="ARBA00007529"/>
    </source>
</evidence>
<dbReference type="KEGG" id="omr:OXIME_000111"/>
<reference evidence="2 3" key="1">
    <citation type="submission" date="2023-09" db="EMBL/GenBank/DDBJ databases">
        <authorList>
            <person name="Golyshina O.V."/>
            <person name="Lunev E.A."/>
            <person name="Bargiela R."/>
            <person name="Gaines M.C."/>
            <person name="Daum B."/>
            <person name="Bale N.J."/>
            <person name="Koenen M."/>
            <person name="Sinninghe Damst J.S."/>
            <person name="Yakimov M."/>
            <person name="Golyshin P.N."/>
        </authorList>
    </citation>
    <scope>NUCLEOTIDE SEQUENCE [LARGE SCALE GENOMIC DNA]</scope>
    <source>
        <strain evidence="2 3">M1</strain>
    </source>
</reference>
<sequence length="331" mass="37228">MNTVFSKAFDVIDTHTEGEPTRIMFWNEPIGKYKNALELRENFKREHDNVRKLLMLEPRGHIDQFGAIIFPPISEENDYTLLYITNDGYLDMCGHATIGVSTVLASLGYVKVSEPETVIRYDTVSGNVEAHVHINNNNVESVSIIDVNSYYVGNGNIDIEGKRIRVDIAYGGNYYAIVNSKDIKIPVETENIENLISTGNEIRKQTYHIIKDMVPDNGENLYPLAMITDDKKEYRAVVIFSNKSFDRSPCGTGTAARAALLHEKGILKEGDSYVHRSIIGSQFQCKIISVKREGNKNLIIPEITGSAWITQFTKIVVSPDDPFQSGFMPKK</sequence>
<dbReference type="InterPro" id="IPR008794">
    <property type="entry name" value="Pro_racemase_fam"/>
</dbReference>
<dbReference type="PANTHER" id="PTHR33442:SF1">
    <property type="entry name" value="TRANS-3-HYDROXY-L-PROLINE DEHYDRATASE"/>
    <property type="match status" value="1"/>
</dbReference>
<evidence type="ECO:0000313" key="3">
    <source>
        <dbReference type="Proteomes" id="UP001451606"/>
    </source>
</evidence>
<comment type="similarity">
    <text evidence="1">Belongs to the proline racemase family.</text>
</comment>
<evidence type="ECO:0000313" key="2">
    <source>
        <dbReference type="EMBL" id="WYX99576.1"/>
    </source>
</evidence>
<dbReference type="SFLD" id="SFLDS00028">
    <property type="entry name" value="Proline_Racemase"/>
    <property type="match status" value="1"/>
</dbReference>
<dbReference type="Pfam" id="PF05544">
    <property type="entry name" value="Pro_racemase"/>
    <property type="match status" value="1"/>
</dbReference>
<protein>
    <submittedName>
        <fullName evidence="2">Proline racemase family protein</fullName>
    </submittedName>
</protein>
<gene>
    <name evidence="2" type="ORF">OXIME_000111</name>
</gene>
<dbReference type="SUPFAM" id="SSF54506">
    <property type="entry name" value="Diaminopimelate epimerase-like"/>
    <property type="match status" value="1"/>
</dbReference>
<dbReference type="RefSeq" id="WP_393971546.1">
    <property type="nucleotide sequence ID" value="NZ_CP133772.1"/>
</dbReference>
<dbReference type="GeneID" id="95966834"/>
<name>A0AAX4NDJ6_9ARCH</name>
<dbReference type="Proteomes" id="UP001451606">
    <property type="component" value="Chromosome"/>
</dbReference>
<dbReference type="Gene3D" id="3.10.310.10">
    <property type="entry name" value="Diaminopimelate Epimerase, Chain A, domain 1"/>
    <property type="match status" value="2"/>
</dbReference>
<dbReference type="EMBL" id="CP133772">
    <property type="protein sequence ID" value="WYX99576.1"/>
    <property type="molecule type" value="Genomic_DNA"/>
</dbReference>
<dbReference type="AlphaFoldDB" id="A0AAX4NDJ6"/>
<proteinExistence type="inferred from homology"/>
<organism evidence="2 3">
    <name type="scientific">Oxyplasma meridianum</name>
    <dbReference type="NCBI Taxonomy" id="3073602"/>
    <lineage>
        <taxon>Archaea</taxon>
        <taxon>Methanobacteriati</taxon>
        <taxon>Thermoplasmatota</taxon>
        <taxon>Thermoplasmata</taxon>
        <taxon>Thermoplasmatales</taxon>
        <taxon>Thermoplasmataceae</taxon>
        <taxon>Oxyplasma</taxon>
    </lineage>
</organism>